<evidence type="ECO:0000313" key="2">
    <source>
        <dbReference type="WBParaSite" id="MCU_000968-RA"/>
    </source>
</evidence>
<evidence type="ECO:0000256" key="1">
    <source>
        <dbReference type="SAM" id="MobiDB-lite"/>
    </source>
</evidence>
<reference evidence="2" key="1">
    <citation type="submission" date="2019-11" db="UniProtKB">
        <authorList>
            <consortium name="WormBaseParasite"/>
        </authorList>
    </citation>
    <scope>IDENTIFICATION</scope>
</reference>
<dbReference type="AlphaFoldDB" id="A0A5K3EJD0"/>
<accession>A0A5K3EJD0</accession>
<sequence length="191" mass="20726">MELRKSTKSVVNRVDSRPTIRLSQPHTHASPFHGVPVSHWDSLLTHPSVRATTTTTTLPIHVTIPLNCISQHNTTALRCMVHGCASSSPVFILGGTQGNVIRTTCRGLKQIFIVFSFNFPLHVSLVGRGRKIGASSTNSHSVTPRLPCNWSSGPQNEPLDGFSPLPGVMLQSARGAHVPSRMVIHQSQPGY</sequence>
<proteinExistence type="predicted"/>
<dbReference type="WBParaSite" id="MCU_000968-RA">
    <property type="protein sequence ID" value="MCU_000968-RA"/>
    <property type="gene ID" value="MCU_000968"/>
</dbReference>
<feature type="region of interest" description="Disordered" evidence="1">
    <location>
        <begin position="1"/>
        <end position="25"/>
    </location>
</feature>
<protein>
    <submittedName>
        <fullName evidence="2">Uncharacterized protein</fullName>
    </submittedName>
</protein>
<name>A0A5K3EJD0_MESCO</name>
<organism evidence="2">
    <name type="scientific">Mesocestoides corti</name>
    <name type="common">Flatworm</name>
    <dbReference type="NCBI Taxonomy" id="53468"/>
    <lineage>
        <taxon>Eukaryota</taxon>
        <taxon>Metazoa</taxon>
        <taxon>Spiralia</taxon>
        <taxon>Lophotrochozoa</taxon>
        <taxon>Platyhelminthes</taxon>
        <taxon>Cestoda</taxon>
        <taxon>Eucestoda</taxon>
        <taxon>Cyclophyllidea</taxon>
        <taxon>Mesocestoididae</taxon>
        <taxon>Mesocestoides</taxon>
    </lineage>
</organism>